<accession>A0A7I6N2S9</accession>
<name>A0A7I6N2S9_9CLOT</name>
<keyword evidence="1" id="KW-0614">Plasmid</keyword>
<sequence>MKVFLGKKKDNRHICYPFFIYFETSLSSCINQSQFQFFQIFSAVLTRTLNLQFCYSLYDILDLKLHLTISHFE</sequence>
<dbReference type="AlphaFoldDB" id="A0A7I6N2S9"/>
<organism evidence="1">
    <name type="scientific">Clostridium argentinense</name>
    <dbReference type="NCBI Taxonomy" id="29341"/>
    <lineage>
        <taxon>Bacteria</taxon>
        <taxon>Bacillati</taxon>
        <taxon>Bacillota</taxon>
        <taxon>Clostridia</taxon>
        <taxon>Eubacteriales</taxon>
        <taxon>Clostridiaceae</taxon>
        <taxon>Clostridium</taxon>
    </lineage>
</organism>
<proteinExistence type="predicted"/>
<evidence type="ECO:0000313" key="1">
    <source>
        <dbReference type="EMBL" id="BBB39253.1"/>
    </source>
</evidence>
<reference evidence="1" key="1">
    <citation type="journal article" date="2020" name="Anaerobe">
        <title>Analysis of a plasmid encoding botulinum neurotoxin type G gene in Clostridium argentinense.</title>
        <authorList>
            <person name="Sakaguchi Y."/>
            <person name="Uchiyama J."/>
            <person name="Take A."/>
            <person name="Gotoh K."/>
            <person name="Sakaguchi M."/>
            <person name="Suzuki T."/>
            <person name="Yamamoto Y."/>
            <person name="Hosomi K."/>
            <person name="Kohda T."/>
            <person name="Mukamoto M."/>
            <person name="Kozaki S."/>
            <person name="Hayashi S."/>
            <person name="Oguma K."/>
        </authorList>
    </citation>
    <scope>NUCLEOTIDE SEQUENCE</scope>
    <source>
        <strain evidence="1">2740</strain>
        <plasmid evidence="1">pCAG</plasmid>
    </source>
</reference>
<geneLocation type="plasmid" evidence="1">
    <name>pCAG</name>
</geneLocation>
<protein>
    <submittedName>
        <fullName evidence="1">Uncharacterized protein</fullName>
    </submittedName>
</protein>
<dbReference type="EMBL" id="AB853998">
    <property type="protein sequence ID" value="BBB39253.1"/>
    <property type="molecule type" value="Genomic_DNA"/>
</dbReference>